<evidence type="ECO:0000256" key="6">
    <source>
        <dbReference type="HAMAP-Rule" id="MF_01216"/>
    </source>
</evidence>
<dbReference type="HAMAP" id="MF_01216">
    <property type="entry name" value="Azoreductase_type1"/>
    <property type="match status" value="1"/>
</dbReference>
<evidence type="ECO:0000313" key="9">
    <source>
        <dbReference type="Proteomes" id="UP001281024"/>
    </source>
</evidence>
<comment type="catalytic activity">
    <reaction evidence="6">
        <text>2 a quinone + NADH + H(+) = 2 a 1,4-benzosemiquinone + NAD(+)</text>
        <dbReference type="Rhea" id="RHEA:65952"/>
        <dbReference type="ChEBI" id="CHEBI:15378"/>
        <dbReference type="ChEBI" id="CHEBI:57540"/>
        <dbReference type="ChEBI" id="CHEBI:57945"/>
        <dbReference type="ChEBI" id="CHEBI:132124"/>
        <dbReference type="ChEBI" id="CHEBI:134225"/>
    </reaction>
</comment>
<comment type="subunit">
    <text evidence="6">Homodimer.</text>
</comment>
<evidence type="ECO:0000256" key="3">
    <source>
        <dbReference type="ARBA" id="ARBA00023002"/>
    </source>
</evidence>
<dbReference type="PANTHER" id="PTHR43741">
    <property type="entry name" value="FMN-DEPENDENT NADH-AZOREDUCTASE 1"/>
    <property type="match status" value="1"/>
</dbReference>
<feature type="domain" description="Flavodoxin-like fold" evidence="7">
    <location>
        <begin position="3"/>
        <end position="204"/>
    </location>
</feature>
<evidence type="ECO:0000256" key="4">
    <source>
        <dbReference type="ARBA" id="ARBA00023027"/>
    </source>
</evidence>
<dbReference type="GO" id="GO:0016655">
    <property type="term" value="F:oxidoreductase activity, acting on NAD(P)H, quinone or similar compound as acceptor"/>
    <property type="evidence" value="ECO:0007669"/>
    <property type="project" value="InterPro"/>
</dbReference>
<comment type="function">
    <text evidence="6">Also exhibits azoreductase activity. Catalyzes the reductive cleavage of the azo bond in aromatic azo compounds to the corresponding amines.</text>
</comment>
<dbReference type="AlphaFoldDB" id="A0AAJ2UBA5"/>
<feature type="binding site" evidence="6">
    <location>
        <begin position="102"/>
        <end position="105"/>
    </location>
    <ligand>
        <name>FMN</name>
        <dbReference type="ChEBI" id="CHEBI:58210"/>
    </ligand>
</feature>
<dbReference type="EMBL" id="WERV01000002">
    <property type="protein sequence ID" value="MDV7714861.1"/>
    <property type="molecule type" value="Genomic_DNA"/>
</dbReference>
<protein>
    <recommendedName>
        <fullName evidence="6">FMN dependent NADH:quinone oxidoreductase</fullName>
        <ecNumber evidence="6">1.6.5.-</ecNumber>
    </recommendedName>
    <alternativeName>
        <fullName evidence="6">Azo-dye reductase</fullName>
    </alternativeName>
    <alternativeName>
        <fullName evidence="6">FMN-dependent NADH-azo compound oxidoreductase</fullName>
    </alternativeName>
    <alternativeName>
        <fullName evidence="6">FMN-dependent NADH-azoreductase</fullName>
        <ecNumber evidence="6">1.7.1.17</ecNumber>
    </alternativeName>
</protein>
<dbReference type="GO" id="GO:0010181">
    <property type="term" value="F:FMN binding"/>
    <property type="evidence" value="ECO:0007669"/>
    <property type="project" value="UniProtKB-UniRule"/>
</dbReference>
<keyword evidence="1 6" id="KW-0285">Flavoprotein</keyword>
<organism evidence="8 9">
    <name type="scientific">Oenococcus oeni</name>
    <name type="common">Leuconostoc oenos</name>
    <dbReference type="NCBI Taxonomy" id="1247"/>
    <lineage>
        <taxon>Bacteria</taxon>
        <taxon>Bacillati</taxon>
        <taxon>Bacillota</taxon>
        <taxon>Bacilli</taxon>
        <taxon>Lactobacillales</taxon>
        <taxon>Lactobacillaceae</taxon>
        <taxon>Oenococcus</taxon>
    </lineage>
</organism>
<comment type="cofactor">
    <cofactor evidence="6">
        <name>FMN</name>
        <dbReference type="ChEBI" id="CHEBI:58210"/>
    </cofactor>
    <text evidence="6">Binds 1 FMN per subunit.</text>
</comment>
<evidence type="ECO:0000313" key="8">
    <source>
        <dbReference type="EMBL" id="MDV7714861.1"/>
    </source>
</evidence>
<comment type="similarity">
    <text evidence="6">Belongs to the azoreductase type 1 family.</text>
</comment>
<name>A0AAJ2UBA5_OENOE</name>
<dbReference type="EC" id="1.6.5.-" evidence="6"/>
<dbReference type="PANTHER" id="PTHR43741:SF7">
    <property type="entry name" value="FMN-DEPENDENT NADH:QUINONE OXIDOREDUCTASE"/>
    <property type="match status" value="1"/>
</dbReference>
<dbReference type="GO" id="GO:0009055">
    <property type="term" value="F:electron transfer activity"/>
    <property type="evidence" value="ECO:0007669"/>
    <property type="project" value="UniProtKB-UniRule"/>
</dbReference>
<evidence type="ECO:0000256" key="1">
    <source>
        <dbReference type="ARBA" id="ARBA00022630"/>
    </source>
</evidence>
<keyword evidence="3 6" id="KW-0560">Oxidoreductase</keyword>
<keyword evidence="4 6" id="KW-0520">NAD</keyword>
<evidence type="ECO:0000256" key="2">
    <source>
        <dbReference type="ARBA" id="ARBA00022643"/>
    </source>
</evidence>
<comment type="caution">
    <text evidence="8">The sequence shown here is derived from an EMBL/GenBank/DDBJ whole genome shotgun (WGS) entry which is preliminary data.</text>
</comment>
<evidence type="ECO:0000259" key="7">
    <source>
        <dbReference type="Pfam" id="PF02525"/>
    </source>
</evidence>
<comment type="function">
    <text evidence="6">Quinone reductase that provides resistance to thiol-specific stress caused by electrophilic quinones.</text>
</comment>
<dbReference type="EC" id="1.7.1.17" evidence="6"/>
<dbReference type="Pfam" id="PF02525">
    <property type="entry name" value="Flavodoxin_2"/>
    <property type="match status" value="1"/>
</dbReference>
<gene>
    <name evidence="6" type="primary">azoR</name>
    <name evidence="8" type="ORF">GA838_03605</name>
</gene>
<dbReference type="InterPro" id="IPR050104">
    <property type="entry name" value="FMN-dep_NADH:Q_OxRdtase_AzoR1"/>
</dbReference>
<comment type="caution">
    <text evidence="6">Lacks conserved residue(s) required for the propagation of feature annotation.</text>
</comment>
<evidence type="ECO:0000256" key="5">
    <source>
        <dbReference type="ARBA" id="ARBA00048542"/>
    </source>
</evidence>
<dbReference type="InterPro" id="IPR023048">
    <property type="entry name" value="NADH:quinone_OxRdtase_FMN_depd"/>
</dbReference>
<accession>A0AAJ2UBA5</accession>
<feature type="binding site" evidence="6">
    <location>
        <begin position="17"/>
        <end position="19"/>
    </location>
    <ligand>
        <name>FMN</name>
        <dbReference type="ChEBI" id="CHEBI:58210"/>
    </ligand>
</feature>
<reference evidence="8" key="1">
    <citation type="submission" date="2019-10" db="EMBL/GenBank/DDBJ databases">
        <title>Malate fermentation in French cider.</title>
        <authorList>
            <person name="Cousin F.J."/>
            <person name="Medina Fernandez S."/>
            <person name="Misery B."/>
            <person name="Laplace J.-M."/>
            <person name="Cretenet M."/>
        </authorList>
    </citation>
    <scope>NUCLEOTIDE SEQUENCE</scope>
    <source>
        <strain evidence="8">UCMA15129</strain>
    </source>
</reference>
<keyword evidence="2 6" id="KW-0288">FMN</keyword>
<dbReference type="RefSeq" id="WP_075646981.1">
    <property type="nucleotide sequence ID" value="NZ_JMIS01000013.1"/>
</dbReference>
<feature type="binding site" evidence="6">
    <location>
        <begin position="146"/>
        <end position="149"/>
    </location>
    <ligand>
        <name>FMN</name>
        <dbReference type="ChEBI" id="CHEBI:58210"/>
    </ligand>
</feature>
<dbReference type="InterPro" id="IPR029039">
    <property type="entry name" value="Flavoprotein-like_sf"/>
</dbReference>
<dbReference type="Gene3D" id="3.40.50.360">
    <property type="match status" value="1"/>
</dbReference>
<proteinExistence type="inferred from homology"/>
<dbReference type="Proteomes" id="UP001281024">
    <property type="component" value="Unassembled WGS sequence"/>
</dbReference>
<sequence length="211" mass="24342">MNKVLVVKAHPKSIDSSKSLQIGKVFIESYKKSHPDDQVTIRDVYADKVPLINNENFDIWKKFKFGKDFFDLPKDQQQLMKGHVEWLDEFLENDKYVFINPMYNLFLPAELKQYFDVVAIVGKTFKYTEKGPVGLLKNKKAFHIQSTGGIYQGKDNEDQDIGDLYLRAIMKLFGINDYQSVLLEGVDNFPDQAEKMLNEASIKAKESAKVF</sequence>
<dbReference type="SUPFAM" id="SSF52218">
    <property type="entry name" value="Flavoproteins"/>
    <property type="match status" value="1"/>
</dbReference>
<comment type="catalytic activity">
    <reaction evidence="5">
        <text>N,N-dimethyl-1,4-phenylenediamine + anthranilate + 2 NAD(+) = 2-(4-dimethylaminophenyl)diazenylbenzoate + 2 NADH + 2 H(+)</text>
        <dbReference type="Rhea" id="RHEA:55872"/>
        <dbReference type="ChEBI" id="CHEBI:15378"/>
        <dbReference type="ChEBI" id="CHEBI:15783"/>
        <dbReference type="ChEBI" id="CHEBI:16567"/>
        <dbReference type="ChEBI" id="CHEBI:57540"/>
        <dbReference type="ChEBI" id="CHEBI:57945"/>
        <dbReference type="ChEBI" id="CHEBI:71579"/>
        <dbReference type="EC" id="1.7.1.17"/>
    </reaction>
    <physiologicalReaction direction="right-to-left" evidence="5">
        <dbReference type="Rhea" id="RHEA:55874"/>
    </physiologicalReaction>
</comment>
<dbReference type="InterPro" id="IPR003680">
    <property type="entry name" value="Flavodoxin_fold"/>
</dbReference>
<dbReference type="GO" id="GO:0016652">
    <property type="term" value="F:oxidoreductase activity, acting on NAD(P)H as acceptor"/>
    <property type="evidence" value="ECO:0007669"/>
    <property type="project" value="UniProtKB-UniRule"/>
</dbReference>